<reference evidence="1" key="2">
    <citation type="journal article" date="2022" name="Syst. Appl. Microbiol.">
        <title>Physiological and genomic characterisation of Luteimonas fraxinea sp. nov., a bacterial species associated with trees tolerant to ash dieback.</title>
        <authorList>
            <person name="Ulrich K."/>
            <person name="Becker R."/>
            <person name="Behrendt U."/>
            <person name="Kube M."/>
            <person name="Schneck V."/>
            <person name="Ulrich A."/>
        </authorList>
    </citation>
    <scope>NUCLEOTIDE SEQUENCE</scope>
    <source>
        <strain evidence="1">A1P009</strain>
    </source>
</reference>
<dbReference type="RefSeq" id="WP_232137227.1">
    <property type="nucleotide sequence ID" value="NZ_CP089507.1"/>
</dbReference>
<protein>
    <recommendedName>
        <fullName evidence="3">PIN domain-containing protein</fullName>
    </recommendedName>
</protein>
<gene>
    <name evidence="1" type="ORF">LTT95_14045</name>
</gene>
<sequence length="186" mass="20642">MNGYVLDACTLLNLYCAWGGIRNLHAYPVGFHLGTAAASEIHHVREYDSKGCVVDKRMSTTDIGRSYPLRLLSPTPVELDLTVHLARWLGDGEAQGLAIAASRGLFFCTDDGAVQKLLNKERLYAQLISTPELLKVWAGNDLTRLASLPTAVRRVRDLGKFTPNRSSPHLAWWAQQLDELPEDPQC</sequence>
<accession>A0ABS8UGH4</accession>
<organism evidence="1 2">
    <name type="scientific">Luteimonas fraxinea</name>
    <dbReference type="NCBI Taxonomy" id="2901869"/>
    <lineage>
        <taxon>Bacteria</taxon>
        <taxon>Pseudomonadati</taxon>
        <taxon>Pseudomonadota</taxon>
        <taxon>Gammaproteobacteria</taxon>
        <taxon>Lysobacterales</taxon>
        <taxon>Lysobacteraceae</taxon>
        <taxon>Luteimonas</taxon>
    </lineage>
</organism>
<name>A0ABS8UGH4_9GAMM</name>
<dbReference type="EMBL" id="JAJQKU010000004">
    <property type="protein sequence ID" value="MCD9098062.1"/>
    <property type="molecule type" value="Genomic_DNA"/>
</dbReference>
<dbReference type="Proteomes" id="UP001430360">
    <property type="component" value="Unassembled WGS sequence"/>
</dbReference>
<keyword evidence="2" id="KW-1185">Reference proteome</keyword>
<evidence type="ECO:0008006" key="3">
    <source>
        <dbReference type="Google" id="ProtNLM"/>
    </source>
</evidence>
<evidence type="ECO:0000313" key="1">
    <source>
        <dbReference type="EMBL" id="MCD9098062.1"/>
    </source>
</evidence>
<proteinExistence type="predicted"/>
<evidence type="ECO:0000313" key="2">
    <source>
        <dbReference type="Proteomes" id="UP001430360"/>
    </source>
</evidence>
<comment type="caution">
    <text evidence="1">The sequence shown here is derived from an EMBL/GenBank/DDBJ whole genome shotgun (WGS) entry which is preliminary data.</text>
</comment>
<reference evidence="1" key="1">
    <citation type="submission" date="2021-12" db="EMBL/GenBank/DDBJ databases">
        <authorList>
            <person name="Ulrich A."/>
        </authorList>
    </citation>
    <scope>NUCLEOTIDE SEQUENCE</scope>
    <source>
        <strain evidence="1">A1P009</strain>
    </source>
</reference>